<evidence type="ECO:0000313" key="1">
    <source>
        <dbReference type="EMBL" id="JAH95480.1"/>
    </source>
</evidence>
<name>A0A0E9X0R6_ANGAN</name>
<dbReference type="AlphaFoldDB" id="A0A0E9X0R6"/>
<proteinExistence type="predicted"/>
<reference evidence="1" key="2">
    <citation type="journal article" date="2015" name="Fish Shellfish Immunol.">
        <title>Early steps in the European eel (Anguilla anguilla)-Vibrio vulnificus interaction in the gills: Role of the RtxA13 toxin.</title>
        <authorList>
            <person name="Callol A."/>
            <person name="Pajuelo D."/>
            <person name="Ebbesson L."/>
            <person name="Teles M."/>
            <person name="MacKenzie S."/>
            <person name="Amaro C."/>
        </authorList>
    </citation>
    <scope>NUCLEOTIDE SEQUENCE</scope>
</reference>
<reference evidence="1" key="1">
    <citation type="submission" date="2014-11" db="EMBL/GenBank/DDBJ databases">
        <authorList>
            <person name="Amaro Gonzalez C."/>
        </authorList>
    </citation>
    <scope>NUCLEOTIDE SEQUENCE</scope>
</reference>
<sequence>MDILHPYQERYKSISSLLSKKEMERYYESSLTNCICLCDSSHCNVILCV</sequence>
<dbReference type="EMBL" id="GBXM01013097">
    <property type="protein sequence ID" value="JAH95480.1"/>
    <property type="molecule type" value="Transcribed_RNA"/>
</dbReference>
<organism evidence="1">
    <name type="scientific">Anguilla anguilla</name>
    <name type="common">European freshwater eel</name>
    <name type="synonym">Muraena anguilla</name>
    <dbReference type="NCBI Taxonomy" id="7936"/>
    <lineage>
        <taxon>Eukaryota</taxon>
        <taxon>Metazoa</taxon>
        <taxon>Chordata</taxon>
        <taxon>Craniata</taxon>
        <taxon>Vertebrata</taxon>
        <taxon>Euteleostomi</taxon>
        <taxon>Actinopterygii</taxon>
        <taxon>Neopterygii</taxon>
        <taxon>Teleostei</taxon>
        <taxon>Anguilliformes</taxon>
        <taxon>Anguillidae</taxon>
        <taxon>Anguilla</taxon>
    </lineage>
</organism>
<protein>
    <submittedName>
        <fullName evidence="1">Uncharacterized protein</fullName>
    </submittedName>
</protein>
<accession>A0A0E9X0R6</accession>